<reference evidence="2 3" key="1">
    <citation type="submission" date="2016-11" db="EMBL/GenBank/DDBJ databases">
        <authorList>
            <consortium name="Pathogen Informatics"/>
        </authorList>
    </citation>
    <scope>NUCLEOTIDE SEQUENCE [LARGE SCALE GENOMIC DNA]</scope>
    <source>
        <strain evidence="2 3">911</strain>
    </source>
</reference>
<feature type="region of interest" description="Disordered" evidence="1">
    <location>
        <begin position="64"/>
        <end position="84"/>
    </location>
</feature>
<protein>
    <submittedName>
        <fullName evidence="2">Uncharacterized protein</fullName>
    </submittedName>
</protein>
<feature type="compositionally biased region" description="Basic and acidic residues" evidence="1">
    <location>
        <begin position="315"/>
        <end position="325"/>
    </location>
</feature>
<dbReference type="Proteomes" id="UP000190074">
    <property type="component" value="Unassembled WGS sequence"/>
</dbReference>
<dbReference type="RefSeq" id="WP_005136849.1">
    <property type="nucleotide sequence ID" value="NZ_CP021122.1"/>
</dbReference>
<feature type="compositionally biased region" description="Basic residues" evidence="1">
    <location>
        <begin position="369"/>
        <end position="380"/>
    </location>
</feature>
<dbReference type="AlphaFoldDB" id="A0A1T8JJL8"/>
<evidence type="ECO:0000256" key="1">
    <source>
        <dbReference type="SAM" id="MobiDB-lite"/>
    </source>
</evidence>
<organism evidence="2 3">
    <name type="scientific">Mycobacteroides abscessus subsp. massiliense</name>
    <dbReference type="NCBI Taxonomy" id="1962118"/>
    <lineage>
        <taxon>Bacteria</taxon>
        <taxon>Bacillati</taxon>
        <taxon>Actinomycetota</taxon>
        <taxon>Actinomycetes</taxon>
        <taxon>Mycobacteriales</taxon>
        <taxon>Mycobacteriaceae</taxon>
        <taxon>Mycobacteroides</taxon>
        <taxon>Mycobacteroides abscessus</taxon>
    </lineage>
</organism>
<accession>A0A1T8JJL8</accession>
<feature type="region of interest" description="Disordered" evidence="1">
    <location>
        <begin position="225"/>
        <end position="380"/>
    </location>
</feature>
<gene>
    <name evidence="2" type="ORF">SAMEA2259716_01351</name>
</gene>
<dbReference type="EMBL" id="FVGW01000002">
    <property type="protein sequence ID" value="SKL70428.1"/>
    <property type="molecule type" value="Genomic_DNA"/>
</dbReference>
<proteinExistence type="predicted"/>
<sequence>MSSIEIRKKRSKAIQTLRDTGMSDAEIEEALGHSIKDESEIIDVEIVSETIRTPTQAELVRQYDLSAPRPISTADSDEQEAESRRISLPARIADSRASSKPDDSLGVTKWSDEWWAMQSPQTQSRRCKGHKKTGERCKQAALQGTTVCRVHGGAAPHVKAAARARLENAADRMAANLLRLGETAESETVQLSATNSALDRAGITKPTQVELGPMEPKPYEQILEGITTETREQSRARRGYNDYSPNYGTGSPSDEYPNQSPSGSSMTTPAGQEPATRLEDTAARPEERSFDPPTERNGHYESQPSRSDGVGPTHPADRRRERPRYSELAIPDPASGELMSEDEGTLHLARVTNERGHEMPVRHPESPHRRYTAHRRRSIY</sequence>
<evidence type="ECO:0000313" key="3">
    <source>
        <dbReference type="Proteomes" id="UP000190074"/>
    </source>
</evidence>
<feature type="compositionally biased region" description="Basic and acidic residues" evidence="1">
    <location>
        <begin position="276"/>
        <end position="299"/>
    </location>
</feature>
<feature type="compositionally biased region" description="Polar residues" evidence="1">
    <location>
        <begin position="243"/>
        <end position="270"/>
    </location>
</feature>
<name>A0A1T8JJL8_9MYCO</name>
<evidence type="ECO:0000313" key="2">
    <source>
        <dbReference type="EMBL" id="SKL70428.1"/>
    </source>
</evidence>
<feature type="compositionally biased region" description="Basic and acidic residues" evidence="1">
    <location>
        <begin position="352"/>
        <end position="368"/>
    </location>
</feature>